<feature type="transmembrane region" description="Helical" evidence="8">
    <location>
        <begin position="595"/>
        <end position="622"/>
    </location>
</feature>
<evidence type="ECO:0000313" key="9">
    <source>
        <dbReference type="EMBL" id="WZL76681.1"/>
    </source>
</evidence>
<feature type="transmembrane region" description="Helical" evidence="8">
    <location>
        <begin position="566"/>
        <end position="583"/>
    </location>
</feature>
<evidence type="ECO:0000256" key="8">
    <source>
        <dbReference type="SAM" id="Phobius"/>
    </source>
</evidence>
<keyword evidence="7 8" id="KW-0472">Membrane</keyword>
<dbReference type="Proteomes" id="UP001461341">
    <property type="component" value="Chromosome"/>
</dbReference>
<dbReference type="PANTHER" id="PTHR11629">
    <property type="entry name" value="VACUOLAR PROTON ATPASES"/>
    <property type="match status" value="1"/>
</dbReference>
<dbReference type="Gene3D" id="1.20.1460.20">
    <property type="match status" value="1"/>
</dbReference>
<comment type="subcellular location">
    <subcellularLocation>
        <location evidence="1">Membrane</location>
        <topology evidence="1">Multi-pass membrane protein</topology>
    </subcellularLocation>
</comment>
<evidence type="ECO:0000256" key="3">
    <source>
        <dbReference type="ARBA" id="ARBA00022448"/>
    </source>
</evidence>
<protein>
    <submittedName>
        <fullName evidence="9">V-type ATP synthase subunit I</fullName>
    </submittedName>
</protein>
<evidence type="ECO:0000256" key="6">
    <source>
        <dbReference type="ARBA" id="ARBA00023065"/>
    </source>
</evidence>
<evidence type="ECO:0000256" key="7">
    <source>
        <dbReference type="ARBA" id="ARBA00023136"/>
    </source>
</evidence>
<dbReference type="InterPro" id="IPR002490">
    <property type="entry name" value="V-ATPase_116kDa_su"/>
</dbReference>
<dbReference type="RefSeq" id="WP_369018846.1">
    <property type="nucleotide sequence ID" value="NZ_CP121689.1"/>
</dbReference>
<name>A0ABZ2YCG0_9BACT</name>
<feature type="transmembrane region" description="Helical" evidence="8">
    <location>
        <begin position="360"/>
        <end position="390"/>
    </location>
</feature>
<feature type="transmembrane region" description="Helical" evidence="8">
    <location>
        <begin position="490"/>
        <end position="509"/>
    </location>
</feature>
<dbReference type="EMBL" id="CP121689">
    <property type="protein sequence ID" value="WZL76681.1"/>
    <property type="molecule type" value="Genomic_DNA"/>
</dbReference>
<dbReference type="Gene3D" id="3.30.70.2170">
    <property type="match status" value="1"/>
</dbReference>
<dbReference type="Pfam" id="PF01496">
    <property type="entry name" value="V_ATPase_I"/>
    <property type="match status" value="2"/>
</dbReference>
<evidence type="ECO:0000256" key="5">
    <source>
        <dbReference type="ARBA" id="ARBA00022989"/>
    </source>
</evidence>
<keyword evidence="3" id="KW-0813">Transport</keyword>
<organism evidence="9 10">
    <name type="scientific">Thermatribacter velox</name>
    <dbReference type="NCBI Taxonomy" id="3039681"/>
    <lineage>
        <taxon>Bacteria</taxon>
        <taxon>Pseudomonadati</taxon>
        <taxon>Atribacterota</taxon>
        <taxon>Atribacteria</taxon>
        <taxon>Atribacterales</taxon>
        <taxon>Thermatribacteraceae</taxon>
        <taxon>Thermatribacter</taxon>
    </lineage>
</organism>
<evidence type="ECO:0000256" key="1">
    <source>
        <dbReference type="ARBA" id="ARBA00004141"/>
    </source>
</evidence>
<feature type="transmembrane region" description="Helical" evidence="8">
    <location>
        <begin position="402"/>
        <end position="424"/>
    </location>
</feature>
<reference evidence="9 10" key="1">
    <citation type="submission" date="2023-03" db="EMBL/GenBank/DDBJ databases">
        <title>Novel Species.</title>
        <authorList>
            <person name="Ma S."/>
        </authorList>
    </citation>
    <scope>NUCLEOTIDE SEQUENCE [LARGE SCALE GENOMIC DNA]</scope>
    <source>
        <strain evidence="9 10">B11</strain>
    </source>
</reference>
<dbReference type="PANTHER" id="PTHR11629:SF63">
    <property type="entry name" value="V-TYPE PROTON ATPASE SUBUNIT A"/>
    <property type="match status" value="1"/>
</dbReference>
<feature type="transmembrane region" description="Helical" evidence="8">
    <location>
        <begin position="457"/>
        <end position="478"/>
    </location>
</feature>
<comment type="similarity">
    <text evidence="2">Belongs to the V-ATPase 116 kDa subunit family.</text>
</comment>
<keyword evidence="6" id="KW-0406">Ion transport</keyword>
<feature type="transmembrane region" description="Helical" evidence="8">
    <location>
        <begin position="515"/>
        <end position="533"/>
    </location>
</feature>
<accession>A0ABZ2YCG0</accession>
<keyword evidence="4 8" id="KW-0812">Transmembrane</keyword>
<evidence type="ECO:0000256" key="4">
    <source>
        <dbReference type="ARBA" id="ARBA00022692"/>
    </source>
</evidence>
<keyword evidence="5 8" id="KW-1133">Transmembrane helix</keyword>
<evidence type="ECO:0000313" key="10">
    <source>
        <dbReference type="Proteomes" id="UP001461341"/>
    </source>
</evidence>
<keyword evidence="10" id="KW-1185">Reference proteome</keyword>
<sequence>MAISEMRRMHLVVHRSFRDTCLGLLQELGVVSLEEERSLPEDLIARVGGDGRVKELENALLEVNFCLDFIGKYSSKPASGLSNFFPQPLEVQMEEFRKPCFDHTSLYKACRSIEEQVQSLRSRLNRLLALREFLSRIEKVDVFLEDVGSTRYTQSFLIEVPAEKREVLRQRLSEAGTLWEMEVFPGSGKNLIVFLVIHKEFFEAFEKIIQSMSISLLALPQAFEGTPVEARKQIEQRIEALLDRQKELLRKAALYSKFERELKIAHDYYLTELERKEKESTILQTSETAILSGWIRKSDIPLLEKALKDKGKEWALFHREPNLDEEVPVFIENNRWVQNFEVLTRLYGLPNYREIDPTPLVAGFFFLFFGICLGDTIYGLILALLGFLGASTLKVPESTKQFFRMLAWGGVASLVVGVLTGSWLGDLFDYLPSTLAFLGLLKRRLTLIDPINNPLPMLIFSLFLGIVQVLVGVMVGFVKEWRRRNYAKAVMDELGWFVFISSIVVYLVVFSVASSYASVVLPVVVGAALFLVATQGRHQRNPVMKVLSGILSLYGLVSYLGDVLSYSRLFALGLSTTIIAILARTLSTLFGSSPYIGWLIGLAIALIFHLFNLAMSGLGAFVHSARLQYVEFFTKFYENGGKEFKPFGYRTKYIKII</sequence>
<gene>
    <name evidence="9" type="ORF">QBE54_02800</name>
</gene>
<proteinExistence type="inferred from homology"/>
<evidence type="ECO:0000256" key="2">
    <source>
        <dbReference type="ARBA" id="ARBA00009904"/>
    </source>
</evidence>
<dbReference type="Gene3D" id="3.30.70.2750">
    <property type="match status" value="1"/>
</dbReference>